<dbReference type="AlphaFoldDB" id="A0A367ZWL4"/>
<dbReference type="Pfam" id="PF00293">
    <property type="entry name" value="NUDIX"/>
    <property type="match status" value="1"/>
</dbReference>
<dbReference type="PANTHER" id="PTHR43736:SF1">
    <property type="entry name" value="DIHYDRONEOPTERIN TRIPHOSPHATE DIPHOSPHATASE"/>
    <property type="match status" value="1"/>
</dbReference>
<sequence length="221" mass="23889">MSGESQGYTYPYPRPAVTVDAAVLRPAAAGIEILLIQRGHEPFAGRFALPGGFLDMDEEPVAGAARELGEETGISGLDLAPLMAAGKVGRDPRARCITLIFGALVKGDDLHPRGGDDASHAGWYPLTAPPAMAFDHADLIHEIAEHLRWQAATAIVGRRLWPEGFEPGALVALHRSILGQAADDPIERGMRLGLLEPVPPGQRYRFRPRPAPLPDWHPLVW</sequence>
<gene>
    <name evidence="3" type="ORF">OZSIB_0876</name>
</gene>
<protein>
    <submittedName>
        <fullName evidence="3">Putative Nudix-like regulator</fullName>
    </submittedName>
</protein>
<dbReference type="PROSITE" id="PS00893">
    <property type="entry name" value="NUDIX_BOX"/>
    <property type="match status" value="1"/>
</dbReference>
<dbReference type="InterPro" id="IPR020084">
    <property type="entry name" value="NUDIX_hydrolase_CS"/>
</dbReference>
<dbReference type="Proteomes" id="UP000252355">
    <property type="component" value="Unassembled WGS sequence"/>
</dbReference>
<evidence type="ECO:0000313" key="4">
    <source>
        <dbReference type="Proteomes" id="UP000252355"/>
    </source>
</evidence>
<dbReference type="SUPFAM" id="SSF55811">
    <property type="entry name" value="Nudix"/>
    <property type="match status" value="1"/>
</dbReference>
<dbReference type="PROSITE" id="PS51462">
    <property type="entry name" value="NUDIX"/>
    <property type="match status" value="1"/>
</dbReference>
<name>A0A367ZWL4_9BACT</name>
<dbReference type="Gene3D" id="3.90.79.10">
    <property type="entry name" value="Nucleoside Triphosphate Pyrophosphohydrolase"/>
    <property type="match status" value="1"/>
</dbReference>
<organism evidence="3 4">
    <name type="scientific">Candidatus Ozemobacter sibiricus</name>
    <dbReference type="NCBI Taxonomy" id="2268124"/>
    <lineage>
        <taxon>Bacteria</taxon>
        <taxon>Candidatus Ozemobacteria</taxon>
        <taxon>Candidatus Ozemobacterales</taxon>
        <taxon>Candidatus Ozemobacteraceae</taxon>
        <taxon>Candidatus Ozemobacter</taxon>
    </lineage>
</organism>
<proteinExistence type="predicted"/>
<reference evidence="3 4" key="1">
    <citation type="submission" date="2018-05" db="EMBL/GenBank/DDBJ databases">
        <title>A metagenomic window into the 2 km-deep terrestrial subsurface aquifer revealed taxonomically and functionally diverse microbial community comprising novel uncultured bacterial lineages.</title>
        <authorList>
            <person name="Kadnikov V.V."/>
            <person name="Mardanov A.V."/>
            <person name="Beletsky A.V."/>
            <person name="Banks D."/>
            <person name="Pimenov N.V."/>
            <person name="Frank Y.A."/>
            <person name="Karnachuk O.V."/>
            <person name="Ravin N.V."/>
        </authorList>
    </citation>
    <scope>NUCLEOTIDE SEQUENCE [LARGE SCALE GENOMIC DNA]</scope>
    <source>
        <strain evidence="3">BY5</strain>
    </source>
</reference>
<evidence type="ECO:0000313" key="3">
    <source>
        <dbReference type="EMBL" id="RCK81742.1"/>
    </source>
</evidence>
<dbReference type="CDD" id="cd18873">
    <property type="entry name" value="NUDIX_NadM_like"/>
    <property type="match status" value="1"/>
</dbReference>
<dbReference type="InterPro" id="IPR015797">
    <property type="entry name" value="NUDIX_hydrolase-like_dom_sf"/>
</dbReference>
<evidence type="ECO:0000259" key="2">
    <source>
        <dbReference type="PROSITE" id="PS51462"/>
    </source>
</evidence>
<feature type="domain" description="Nudix hydrolase" evidence="2">
    <location>
        <begin position="14"/>
        <end position="152"/>
    </location>
</feature>
<comment type="caution">
    <text evidence="3">The sequence shown here is derived from an EMBL/GenBank/DDBJ whole genome shotgun (WGS) entry which is preliminary data.</text>
</comment>
<dbReference type="GO" id="GO:0016787">
    <property type="term" value="F:hydrolase activity"/>
    <property type="evidence" value="ECO:0007669"/>
    <property type="project" value="UniProtKB-KW"/>
</dbReference>
<dbReference type="EMBL" id="QOQW01000001">
    <property type="protein sequence ID" value="RCK81742.1"/>
    <property type="molecule type" value="Genomic_DNA"/>
</dbReference>
<keyword evidence="1" id="KW-0378">Hydrolase</keyword>
<evidence type="ECO:0000256" key="1">
    <source>
        <dbReference type="ARBA" id="ARBA00022801"/>
    </source>
</evidence>
<accession>A0A367ZWL4</accession>
<dbReference type="PANTHER" id="PTHR43736">
    <property type="entry name" value="ADP-RIBOSE PYROPHOSPHATASE"/>
    <property type="match status" value="1"/>
</dbReference>
<dbReference type="InterPro" id="IPR000086">
    <property type="entry name" value="NUDIX_hydrolase_dom"/>
</dbReference>